<dbReference type="Proteomes" id="UP001232992">
    <property type="component" value="Unassembled WGS sequence"/>
</dbReference>
<proteinExistence type="predicted"/>
<accession>A0ABT7BV25</accession>
<dbReference type="RefSeq" id="WP_283757693.1">
    <property type="nucleotide sequence ID" value="NZ_JAQOSQ010000005.1"/>
</dbReference>
<gene>
    <name evidence="1" type="ORF">PMH09_07520</name>
</gene>
<keyword evidence="2" id="KW-1185">Reference proteome</keyword>
<sequence>MKQEIGALMYLYLDEIEPGEAISVREFQIKAAAKAVNEAGDRNWLPIIVKQTGVDKYRAIANMFAYAVAEEAGLEKVWCIIADDSETTAHASQLLSQEKSPQIDLATATREEIKLGLDYLIGRSFSPLKGVTLAKATSRIDEAPRQYWKSNLMEVTKLGCGITKAKLAIFKEVFYVTTQPLPDVITDLQMLNSLTVKKLQEMAQKRGLSGFKKWKKAELVKQLSQE</sequence>
<reference evidence="1 2" key="1">
    <citation type="submission" date="2023-01" db="EMBL/GenBank/DDBJ databases">
        <title>Novel diversity within Roseofilum (Cyanobacteria; Desertifilaceae) from marine benthic mats with descriptions of four novel species.</title>
        <authorList>
            <person name="Wang Y."/>
            <person name="Berthold D.E."/>
            <person name="Hu J."/>
            <person name="Lefler F.W."/>
            <person name="Laughinghouse H.D. IV."/>
        </authorList>
    </citation>
    <scope>NUCLEOTIDE SEQUENCE [LARGE SCALE GENOMIC DNA]</scope>
    <source>
        <strain evidence="1 2">BLCC-M143</strain>
    </source>
</reference>
<organism evidence="1 2">
    <name type="scientific">Roseofilum casamattae BLCC-M143</name>
    <dbReference type="NCBI Taxonomy" id="3022442"/>
    <lineage>
        <taxon>Bacteria</taxon>
        <taxon>Bacillati</taxon>
        <taxon>Cyanobacteriota</taxon>
        <taxon>Cyanophyceae</taxon>
        <taxon>Desertifilales</taxon>
        <taxon>Desertifilaceae</taxon>
        <taxon>Roseofilum</taxon>
        <taxon>Roseofilum casamattae</taxon>
    </lineage>
</organism>
<name>A0ABT7BV25_9CYAN</name>
<protein>
    <submittedName>
        <fullName evidence="1">Rho termination factor</fullName>
    </submittedName>
</protein>
<dbReference type="EMBL" id="JAQOSQ010000005">
    <property type="protein sequence ID" value="MDJ1183040.1"/>
    <property type="molecule type" value="Genomic_DNA"/>
</dbReference>
<comment type="caution">
    <text evidence="1">The sequence shown here is derived from an EMBL/GenBank/DDBJ whole genome shotgun (WGS) entry which is preliminary data.</text>
</comment>
<evidence type="ECO:0000313" key="2">
    <source>
        <dbReference type="Proteomes" id="UP001232992"/>
    </source>
</evidence>
<evidence type="ECO:0000313" key="1">
    <source>
        <dbReference type="EMBL" id="MDJ1183040.1"/>
    </source>
</evidence>